<gene>
    <name evidence="1" type="ORF">S06H3_08984</name>
</gene>
<proteinExistence type="predicted"/>
<reference evidence="1" key="1">
    <citation type="journal article" date="2014" name="Front. Microbiol.">
        <title>High frequency of phylogenetically diverse reductive dehalogenase-homologous genes in deep subseafloor sedimentary metagenomes.</title>
        <authorList>
            <person name="Kawai M."/>
            <person name="Futagami T."/>
            <person name="Toyoda A."/>
            <person name="Takaki Y."/>
            <person name="Nishi S."/>
            <person name="Hori S."/>
            <person name="Arai W."/>
            <person name="Tsubouchi T."/>
            <person name="Morono Y."/>
            <person name="Uchiyama I."/>
            <person name="Ito T."/>
            <person name="Fujiyama A."/>
            <person name="Inagaki F."/>
            <person name="Takami H."/>
        </authorList>
    </citation>
    <scope>NUCLEOTIDE SEQUENCE</scope>
    <source>
        <strain evidence="1">Expedition CK06-06</strain>
    </source>
</reference>
<protein>
    <submittedName>
        <fullName evidence="1">Uncharacterized protein</fullName>
    </submittedName>
</protein>
<dbReference type="EMBL" id="BARV01003878">
    <property type="protein sequence ID" value="GAI12865.1"/>
    <property type="molecule type" value="Genomic_DNA"/>
</dbReference>
<comment type="caution">
    <text evidence="1">The sequence shown here is derived from an EMBL/GenBank/DDBJ whole genome shotgun (WGS) entry which is preliminary data.</text>
</comment>
<accession>X1MDV3</accession>
<dbReference type="Gene3D" id="3.30.390.10">
    <property type="entry name" value="Enolase-like, N-terminal domain"/>
    <property type="match status" value="1"/>
</dbReference>
<organism evidence="1">
    <name type="scientific">marine sediment metagenome</name>
    <dbReference type="NCBI Taxonomy" id="412755"/>
    <lineage>
        <taxon>unclassified sequences</taxon>
        <taxon>metagenomes</taxon>
        <taxon>ecological metagenomes</taxon>
    </lineage>
</organism>
<feature type="non-terminal residue" evidence="1">
    <location>
        <position position="79"/>
    </location>
</feature>
<dbReference type="InterPro" id="IPR029017">
    <property type="entry name" value="Enolase-like_N"/>
</dbReference>
<dbReference type="AlphaFoldDB" id="X1MDV3"/>
<name>X1MDV3_9ZZZZ</name>
<sequence length="79" mass="8709">MKVTDIKMHVFKSKIPIAITSFDELSKDSGPAGAIEFSLVKVLTNEGIEGDYIVWSEIRAARPKALAEVLRILKPRLVG</sequence>
<evidence type="ECO:0000313" key="1">
    <source>
        <dbReference type="EMBL" id="GAI12865.1"/>
    </source>
</evidence>